<dbReference type="GO" id="GO:0005737">
    <property type="term" value="C:cytoplasm"/>
    <property type="evidence" value="ECO:0007669"/>
    <property type="project" value="UniProtKB-SubCell"/>
</dbReference>
<sequence length="1717" mass="184753">ESKPGADILKNRSQSLERNILTRRVKAWSGHPDKKSQSLERTSYKKSQQPEADILQEESKPEADILTRGVKAWSGHPDKKSQSLERDILQEESKPEADILQDKSKPEADILTRRVKAWSGHPDKKKESKPGADILQEESKPEADILQEESKPEADILTRGVKAWSGHPDKKSQSLERTSYKKNQSLKRTSYKKSLTKEVELANETPTGCGQTALGIAGKKKPTLVHGGQSHFAVPLERVVEMRWRQRGRGGAERLGLGVLHSCLRRLQRLLLADDEEADADVDEAVDGRKADEAAADTAATTLHFGASFGESANDTGQDREGAKPWPDGSDTGVSLATDWPPPLSQLPLAAPPLMIPELQQTQAVHQLVEMIQQVPILHEQLVSSGLSFNPGSSLGGQLVPEQPGLRHGHLGLLRLLLQPLPDQLLAVPQPQRPALRIAARCHHAAKAVGIQTDAVPAGWQRRQRRGDGADRVTGPANAHRLGGGGRGVAAEDCAVSGGFLTSQPAASLMRGGVVLSADFFGAGRAALTRFDLGWCRLAGRLHGAGGGIGGGGAAALLGAQGQLVADLECLADGAHDAHGLSLLVGLEHAALECVPLAVPGYVAEYLQVLRVVRHIGWCMSSCEVESSHRARLRARRQMTLTPSTEIDMVTLRFLIALALNSKRIRRMAATISTRLCGRGTSRLPMNLALYWMPRWNASSECTGNRLESAPSSLTISDRGKPLIPQAAGQAQSWDTYTVWSRPSKTAREEAGPGLSQESSFFRVCVESSRVTGGEAGKEGHLATEWNLLKYADPGLGSPITDEDKRQLPAFIDCKRIGQRHRANQAAVQTLPASQFIRDASSSPMSSESSPDSPAAAPPVSISVNCISVGAGMKRAPSDTFFAEVSQPPDQLAGLLGSGGSSGGSPDRRLSERSKSEANLVERPSPRHRTAADSDDGDDDNVGELAGVAADGRRVGVGGGVSCGSSVGIGGGSGGGGRISEQSRVYWDLSKAGLADTDEPGRPQARKFESSLPAIRQQQEVGNQYVFSSSAESFSQCNFLRRSADNLHDAIAFVEDVEPEFDLAECLEKPGFEADRLHQLLASLDELASVAKGDGEAGGSTVVEARLAALSGVRRLLDEAWRTPRWGRDYGTALCDRLRQESLLRTLESVIGEHQLGSSQDLVLAATGLLGQALTRENIGSLGQDTVRCVVALGLQAVHTEDALACAAVAVLEALLKHSAAMCSTVLKLGGLDLLLRACQARDPVLQRHCAQALANLALFGDREAHRLMAAQKVADWLFPLAFTHDQLANAVASSGTLQLVRPWLLSHSPAEFRRSDEGHAQGRSAGWLQRLMTLLACDQAEAQALAAFHFAMEAVVKQEQAKAGLFADIGALPLLRRTAAGTNHLAARFATQALETLGEELPHRFPAAACLWSERDVQLWLQQVGFPELVDRFSRSRVDGDLLLRITDADLRDSIGLSNGLLRQRLMREIDQLRTSTDYSPCDPSGLAGWLRRCVGQDSVQFAYALLTAGCDRRLLASASDAMLADAGVSGAVHRLRILRAASRQPEPAPGPDVFVSYRREGGALLASLLRVHLQLRGHTVFLDVYRLPSGRFDDQLLHSIANTRNFIVVLTPGALDRCIGDNDGADWLHKELSVALSSGCNIIPVLDPMFVFPDPDQLPEDIRCLQAYNSVPWKHEYQDACIAKIESFLVKASAAGAGAASDQQQPDSRASVPRD</sequence>
<feature type="compositionally biased region" description="Low complexity" evidence="11">
    <location>
        <begin position="840"/>
        <end position="858"/>
    </location>
</feature>
<dbReference type="EC" id="3.2.2.6" evidence="3"/>
<dbReference type="Pfam" id="PF13676">
    <property type="entry name" value="TIR_2"/>
    <property type="match status" value="1"/>
</dbReference>
<dbReference type="GO" id="GO:0061809">
    <property type="term" value="F:NAD+ nucleosidase activity, cyclic ADP-ribose generating"/>
    <property type="evidence" value="ECO:0007669"/>
    <property type="project" value="UniProtKB-EC"/>
</dbReference>
<dbReference type="InterPro" id="IPR016024">
    <property type="entry name" value="ARM-type_fold"/>
</dbReference>
<dbReference type="InterPro" id="IPR039184">
    <property type="entry name" value="SARM1"/>
</dbReference>
<keyword evidence="6" id="KW-0677">Repeat</keyword>
<dbReference type="Proteomes" id="UP000095280">
    <property type="component" value="Unplaced"/>
</dbReference>
<dbReference type="Gene3D" id="1.10.150.50">
    <property type="entry name" value="Transcription Factor, Ets-1"/>
    <property type="match status" value="1"/>
</dbReference>
<dbReference type="GO" id="GO:0034128">
    <property type="term" value="P:negative regulation of MyD88-independent toll-like receptor signaling pathway"/>
    <property type="evidence" value="ECO:0007669"/>
    <property type="project" value="InterPro"/>
</dbReference>
<dbReference type="PANTHER" id="PTHR22998:SF1">
    <property type="entry name" value="NAD(+) HYDROLASE SARM1"/>
    <property type="match status" value="1"/>
</dbReference>
<keyword evidence="8" id="KW-0391">Immunity</keyword>
<accession>A0A1I8IT40</accession>
<evidence type="ECO:0000256" key="6">
    <source>
        <dbReference type="ARBA" id="ARBA00022737"/>
    </source>
</evidence>
<evidence type="ECO:0000256" key="5">
    <source>
        <dbReference type="ARBA" id="ARBA00022588"/>
    </source>
</evidence>
<feature type="region of interest" description="Disordered" evidence="11">
    <location>
        <begin position="838"/>
        <end position="858"/>
    </location>
</feature>
<dbReference type="Gene3D" id="3.40.50.10140">
    <property type="entry name" value="Toll/interleukin-1 receptor homology (TIR) domain"/>
    <property type="match status" value="1"/>
</dbReference>
<comment type="catalytic activity">
    <reaction evidence="10">
        <text>NAD(+) + H2O = ADP-D-ribose + nicotinamide + H(+)</text>
        <dbReference type="Rhea" id="RHEA:16301"/>
        <dbReference type="ChEBI" id="CHEBI:15377"/>
        <dbReference type="ChEBI" id="CHEBI:15378"/>
        <dbReference type="ChEBI" id="CHEBI:17154"/>
        <dbReference type="ChEBI" id="CHEBI:57540"/>
        <dbReference type="ChEBI" id="CHEBI:57967"/>
        <dbReference type="EC" id="3.2.2.6"/>
    </reaction>
    <physiologicalReaction direction="left-to-right" evidence="10">
        <dbReference type="Rhea" id="RHEA:16302"/>
    </physiologicalReaction>
</comment>
<keyword evidence="7" id="KW-0378">Hydrolase</keyword>
<dbReference type="InterPro" id="IPR013761">
    <property type="entry name" value="SAM/pointed_sf"/>
</dbReference>
<dbReference type="GO" id="GO:0035591">
    <property type="term" value="F:signaling adaptor activity"/>
    <property type="evidence" value="ECO:0007669"/>
    <property type="project" value="InterPro"/>
</dbReference>
<evidence type="ECO:0000313" key="14">
    <source>
        <dbReference type="Proteomes" id="UP000095280"/>
    </source>
</evidence>
<evidence type="ECO:0000259" key="12">
    <source>
        <dbReference type="PROSITE" id="PS50104"/>
    </source>
</evidence>
<feature type="region of interest" description="Disordered" evidence="11">
    <location>
        <begin position="306"/>
        <end position="343"/>
    </location>
</feature>
<feature type="region of interest" description="Disordered" evidence="11">
    <location>
        <begin position="23"/>
        <end position="189"/>
    </location>
</feature>
<dbReference type="GO" id="GO:0007165">
    <property type="term" value="P:signal transduction"/>
    <property type="evidence" value="ECO:0007669"/>
    <property type="project" value="InterPro"/>
</dbReference>
<evidence type="ECO:0000256" key="10">
    <source>
        <dbReference type="ARBA" id="ARBA00047304"/>
    </source>
</evidence>
<name>A0A1I8IT40_9PLAT</name>
<dbReference type="InterPro" id="IPR011989">
    <property type="entry name" value="ARM-like"/>
</dbReference>
<dbReference type="PROSITE" id="PS50105">
    <property type="entry name" value="SAM_DOMAIN"/>
    <property type="match status" value="1"/>
</dbReference>
<proteinExistence type="inferred from homology"/>
<dbReference type="SMART" id="SM00454">
    <property type="entry name" value="SAM"/>
    <property type="match status" value="2"/>
</dbReference>
<dbReference type="GO" id="GO:0030425">
    <property type="term" value="C:dendrite"/>
    <property type="evidence" value="ECO:0007669"/>
    <property type="project" value="TreeGrafter"/>
</dbReference>
<evidence type="ECO:0000256" key="2">
    <source>
        <dbReference type="ARBA" id="ARBA00008291"/>
    </source>
</evidence>
<feature type="domain" description="TIR" evidence="12">
    <location>
        <begin position="1551"/>
        <end position="1695"/>
    </location>
</feature>
<comment type="subcellular location">
    <subcellularLocation>
        <location evidence="1">Cytoplasm</location>
    </subcellularLocation>
</comment>
<feature type="compositionally biased region" description="Basic and acidic residues" evidence="11">
    <location>
        <begin position="137"/>
        <end position="156"/>
    </location>
</feature>
<dbReference type="GO" id="GO:0045087">
    <property type="term" value="P:innate immune response"/>
    <property type="evidence" value="ECO:0007669"/>
    <property type="project" value="UniProtKB-KW"/>
</dbReference>
<feature type="compositionally biased region" description="Polar residues" evidence="11">
    <location>
        <begin position="39"/>
        <end position="50"/>
    </location>
</feature>
<evidence type="ECO:0000256" key="8">
    <source>
        <dbReference type="ARBA" id="ARBA00022859"/>
    </source>
</evidence>
<evidence type="ECO:0000313" key="15">
    <source>
        <dbReference type="WBParaSite" id="maker-uti_cns_0015700-snap-gene-0.2-mRNA-1"/>
    </source>
</evidence>
<protein>
    <recommendedName>
        <fullName evidence="3">ADP-ribosyl cyclase/cyclic ADP-ribose hydrolase</fullName>
        <ecNumber evidence="3">3.2.2.6</ecNumber>
    </recommendedName>
</protein>
<dbReference type="SUPFAM" id="SSF52200">
    <property type="entry name" value="Toll/Interleukin receptor TIR domain"/>
    <property type="match status" value="1"/>
</dbReference>
<reference evidence="15" key="1">
    <citation type="submission" date="2016-11" db="UniProtKB">
        <authorList>
            <consortium name="WormBaseParasite"/>
        </authorList>
    </citation>
    <scope>IDENTIFICATION</scope>
</reference>
<dbReference type="SUPFAM" id="SSF47769">
    <property type="entry name" value="SAM/Pointed domain"/>
    <property type="match status" value="1"/>
</dbReference>
<feature type="compositionally biased region" description="Basic and acidic residues" evidence="11">
    <location>
        <begin position="76"/>
        <end position="112"/>
    </location>
</feature>
<keyword evidence="5" id="KW-0399">Innate immunity</keyword>
<feature type="compositionally biased region" description="Acidic residues" evidence="11">
    <location>
        <begin position="933"/>
        <end position="942"/>
    </location>
</feature>
<feature type="compositionally biased region" description="Basic and acidic residues" evidence="11">
    <location>
        <begin position="906"/>
        <end position="916"/>
    </location>
</feature>
<feature type="region of interest" description="Disordered" evidence="11">
    <location>
        <begin position="457"/>
        <end position="488"/>
    </location>
</feature>
<evidence type="ECO:0000256" key="11">
    <source>
        <dbReference type="SAM" id="MobiDB-lite"/>
    </source>
</evidence>
<evidence type="ECO:0000259" key="13">
    <source>
        <dbReference type="PROSITE" id="PS50105"/>
    </source>
</evidence>
<comment type="similarity">
    <text evidence="2">Belongs to the SARM1 family.</text>
</comment>
<evidence type="ECO:0000256" key="3">
    <source>
        <dbReference type="ARBA" id="ARBA00011982"/>
    </source>
</evidence>
<evidence type="ECO:0000256" key="4">
    <source>
        <dbReference type="ARBA" id="ARBA00022490"/>
    </source>
</evidence>
<dbReference type="GO" id="GO:0003953">
    <property type="term" value="F:NAD+ nucleosidase activity"/>
    <property type="evidence" value="ECO:0007669"/>
    <property type="project" value="InterPro"/>
</dbReference>
<keyword evidence="9" id="KW-0520">NAD</keyword>
<organism evidence="14 15">
    <name type="scientific">Macrostomum lignano</name>
    <dbReference type="NCBI Taxonomy" id="282301"/>
    <lineage>
        <taxon>Eukaryota</taxon>
        <taxon>Metazoa</taxon>
        <taxon>Spiralia</taxon>
        <taxon>Lophotrochozoa</taxon>
        <taxon>Platyhelminthes</taxon>
        <taxon>Rhabditophora</taxon>
        <taxon>Macrostomorpha</taxon>
        <taxon>Macrostomida</taxon>
        <taxon>Macrostomidae</taxon>
        <taxon>Macrostomum</taxon>
    </lineage>
</organism>
<feature type="compositionally biased region" description="Polar residues" evidence="11">
    <location>
        <begin position="175"/>
        <end position="188"/>
    </location>
</feature>
<dbReference type="Gene3D" id="1.25.10.10">
    <property type="entry name" value="Leucine-rich Repeat Variant"/>
    <property type="match status" value="1"/>
</dbReference>
<dbReference type="WBParaSite" id="maker-uti_cns_0015700-snap-gene-0.2-mRNA-1">
    <property type="protein sequence ID" value="maker-uti_cns_0015700-snap-gene-0.2-mRNA-1"/>
    <property type="gene ID" value="maker-uti_cns_0015700-snap-gene-0.2"/>
</dbReference>
<dbReference type="PANTHER" id="PTHR22998">
    <property type="entry name" value="SARM1"/>
    <property type="match status" value="1"/>
</dbReference>
<dbReference type="SUPFAM" id="SSF48371">
    <property type="entry name" value="ARM repeat"/>
    <property type="match status" value="1"/>
</dbReference>
<feature type="domain" description="SAM" evidence="13">
    <location>
        <begin position="1413"/>
        <end position="1477"/>
    </location>
</feature>
<dbReference type="SMART" id="SM00255">
    <property type="entry name" value="TIR"/>
    <property type="match status" value="1"/>
</dbReference>
<evidence type="ECO:0000256" key="7">
    <source>
        <dbReference type="ARBA" id="ARBA00022801"/>
    </source>
</evidence>
<dbReference type="GO" id="GO:0048678">
    <property type="term" value="P:response to axon injury"/>
    <property type="evidence" value="ECO:0007669"/>
    <property type="project" value="InterPro"/>
</dbReference>
<keyword evidence="4" id="KW-0963">Cytoplasm</keyword>
<evidence type="ECO:0000256" key="1">
    <source>
        <dbReference type="ARBA" id="ARBA00004496"/>
    </source>
</evidence>
<dbReference type="PROSITE" id="PS50104">
    <property type="entry name" value="TIR"/>
    <property type="match status" value="1"/>
</dbReference>
<dbReference type="InterPro" id="IPR000157">
    <property type="entry name" value="TIR_dom"/>
</dbReference>
<feature type="region of interest" description="Disordered" evidence="11">
    <location>
        <begin position="890"/>
        <end position="944"/>
    </location>
</feature>
<feature type="compositionally biased region" description="Basic and acidic residues" evidence="11">
    <location>
        <begin position="121"/>
        <end position="130"/>
    </location>
</feature>
<dbReference type="InterPro" id="IPR001660">
    <property type="entry name" value="SAM"/>
</dbReference>
<dbReference type="Pfam" id="PF00536">
    <property type="entry name" value="SAM_1"/>
    <property type="match status" value="1"/>
</dbReference>
<keyword evidence="14" id="KW-1185">Reference proteome</keyword>
<dbReference type="InterPro" id="IPR035897">
    <property type="entry name" value="Toll_tir_struct_dom_sf"/>
</dbReference>
<evidence type="ECO:0000256" key="9">
    <source>
        <dbReference type="ARBA" id="ARBA00023027"/>
    </source>
</evidence>